<dbReference type="PANTHER" id="PTHR31027">
    <property type="entry name" value="NUCLEAR SEGREGATION PROTEIN BFR1"/>
    <property type="match status" value="1"/>
</dbReference>
<dbReference type="Pfam" id="PF23435">
    <property type="entry name" value="DUF7121"/>
    <property type="match status" value="1"/>
</dbReference>
<dbReference type="AlphaFoldDB" id="E6N8Z9"/>
<dbReference type="EMBL" id="AP011873">
    <property type="protein sequence ID" value="BAJ48768.1"/>
    <property type="molecule type" value="Genomic_DNA"/>
</dbReference>
<dbReference type="Proteomes" id="UP000008120">
    <property type="component" value="Chromosome"/>
</dbReference>
<dbReference type="GO" id="GO:0003729">
    <property type="term" value="F:mRNA binding"/>
    <property type="evidence" value="ECO:0007669"/>
    <property type="project" value="TreeGrafter"/>
</dbReference>
<evidence type="ECO:0000256" key="1">
    <source>
        <dbReference type="SAM" id="Coils"/>
    </source>
</evidence>
<dbReference type="GO" id="GO:0042175">
    <property type="term" value="C:nuclear outer membrane-endoplasmic reticulum membrane network"/>
    <property type="evidence" value="ECO:0007669"/>
    <property type="project" value="TreeGrafter"/>
</dbReference>
<evidence type="ECO:0000313" key="3">
    <source>
        <dbReference type="Proteomes" id="UP000008120"/>
    </source>
</evidence>
<dbReference type="InterPro" id="IPR039604">
    <property type="entry name" value="Bfr1"/>
</dbReference>
<dbReference type="InterPro" id="IPR055545">
    <property type="entry name" value="DUF7121"/>
</dbReference>
<dbReference type="GO" id="GO:1990904">
    <property type="term" value="C:ribonucleoprotein complex"/>
    <property type="evidence" value="ECO:0007669"/>
    <property type="project" value="TreeGrafter"/>
</dbReference>
<reference evidence="2 3" key="2">
    <citation type="journal article" date="2011" name="Nucleic Acids Res.">
        <title>Insights into the evolution of Archaea and eukaryotic protein modifier systems revealed by the genome of a novel archaeal group.</title>
        <authorList>
            <person name="Nunoura T."/>
            <person name="Takaki Y."/>
            <person name="Kakuta J."/>
            <person name="Nishi S."/>
            <person name="Sugahara J."/>
            <person name="Kazama H."/>
            <person name="Chee G."/>
            <person name="Hattori M."/>
            <person name="Kanai A."/>
            <person name="Atomi H."/>
            <person name="Takai K."/>
            <person name="Takami H."/>
        </authorList>
    </citation>
    <scope>NUCLEOTIDE SEQUENCE [LARGE SCALE GENOMIC DNA]</scope>
</reference>
<proteinExistence type="predicted"/>
<accession>E6N8Z9</accession>
<dbReference type="SUPFAM" id="SSF90257">
    <property type="entry name" value="Myosin rod fragments"/>
    <property type="match status" value="1"/>
</dbReference>
<dbReference type="PANTHER" id="PTHR31027:SF2">
    <property type="entry name" value="LEBERCILIN DOMAIN-CONTAINING PROTEIN"/>
    <property type="match status" value="1"/>
</dbReference>
<feature type="coiled-coil region" evidence="1">
    <location>
        <begin position="6"/>
        <end position="96"/>
    </location>
</feature>
<keyword evidence="1" id="KW-0175">Coiled coil</keyword>
<feature type="coiled-coil region" evidence="1">
    <location>
        <begin position="131"/>
        <end position="199"/>
    </location>
</feature>
<protein>
    <recommendedName>
        <fullName evidence="4">Phosphoserine phosphatase</fullName>
    </recommendedName>
</protein>
<name>E6N8Z9_CALS0</name>
<reference evidence="2 3" key="1">
    <citation type="journal article" date="2005" name="Environ. Microbiol.">
        <title>Genetic and functional properties of uncultivated thermophilic crenarchaeotes from a subsurface gold mine as revealed by analysis of genome fragments.</title>
        <authorList>
            <person name="Nunoura T."/>
            <person name="Hirayama H."/>
            <person name="Takami H."/>
            <person name="Oida H."/>
            <person name="Nishi S."/>
            <person name="Shimamura S."/>
            <person name="Suzuki Y."/>
            <person name="Inagaki F."/>
            <person name="Takai K."/>
            <person name="Nealson K.H."/>
            <person name="Horikoshi K."/>
        </authorList>
    </citation>
    <scope>NUCLEOTIDE SEQUENCE [LARGE SCALE GENOMIC DNA]</scope>
</reference>
<evidence type="ECO:0000313" key="2">
    <source>
        <dbReference type="EMBL" id="BAJ48768.1"/>
    </source>
</evidence>
<sequence length="299" mass="35456">MTEENVAAIEEEIFQIRAKLAELRKKKLEHEEEAQKYYEKRESLHARIREIKEKNAATLERVAQLRNELAELRARLDEVTAKINEKRSQKEAILSQQVAENAKGYTGQEIFRKIRDLEQRIETEILRPEEEKRIYDELRQLNKLLAEVQKREGVAEKLRELNNSAAPLYEEARNLREQIKKKKEEIQAARETIQSVKDLIMQLKPEADEYHNAYLEAKKKAQMCEAEEILLTSRLVELQEFVKKRREFELRAREYMMKEKIKTKAMEKLSKGEKLSFEEMKLLFEDDAAWMSATKQSKS</sequence>
<evidence type="ECO:0008006" key="4">
    <source>
        <dbReference type="Google" id="ProtNLM"/>
    </source>
</evidence>
<organism evidence="2 3">
    <name type="scientific">Caldiarchaeum subterraneum</name>
    <dbReference type="NCBI Taxonomy" id="311458"/>
    <lineage>
        <taxon>Archaea</taxon>
        <taxon>Nitrososphaerota</taxon>
        <taxon>Candidatus Caldarchaeales</taxon>
        <taxon>Candidatus Caldarchaeaceae</taxon>
        <taxon>Candidatus Caldarchaeum</taxon>
    </lineage>
</organism>
<dbReference type="GO" id="GO:0008298">
    <property type="term" value="P:intracellular mRNA localization"/>
    <property type="evidence" value="ECO:0007669"/>
    <property type="project" value="TreeGrafter"/>
</dbReference>
<gene>
    <name evidence="2" type="ORF">HGMM_F21E09C01</name>
</gene>